<dbReference type="Proteomes" id="UP000277580">
    <property type="component" value="Unassembled WGS sequence"/>
</dbReference>
<dbReference type="EMBL" id="ML119123">
    <property type="protein sequence ID" value="RPB13439.1"/>
    <property type="molecule type" value="Genomic_DNA"/>
</dbReference>
<dbReference type="GO" id="GO:0045271">
    <property type="term" value="C:respiratory chain complex I"/>
    <property type="evidence" value="ECO:0007669"/>
    <property type="project" value="InterPro"/>
</dbReference>
<evidence type="ECO:0000256" key="1">
    <source>
        <dbReference type="ARBA" id="ARBA00007355"/>
    </source>
</evidence>
<dbReference type="AlphaFoldDB" id="A0A3N4KVJ7"/>
<keyword evidence="4" id="KW-1185">Reference proteome</keyword>
<evidence type="ECO:0000313" key="4">
    <source>
        <dbReference type="Proteomes" id="UP000277580"/>
    </source>
</evidence>
<comment type="similarity">
    <text evidence="1">Belongs to the complex I NDUFA12 subunit family.</text>
</comment>
<dbReference type="InterPro" id="IPR052618">
    <property type="entry name" value="ComplexI_NDUFA12"/>
</dbReference>
<dbReference type="GO" id="GO:0032981">
    <property type="term" value="P:mitochondrial respiratory chain complex I assembly"/>
    <property type="evidence" value="ECO:0007669"/>
    <property type="project" value="TreeGrafter"/>
</dbReference>
<dbReference type="STRING" id="1392247.A0A3N4KVJ7"/>
<dbReference type="Pfam" id="PF05071">
    <property type="entry name" value="NDUFA12"/>
    <property type="match status" value="1"/>
</dbReference>
<gene>
    <name evidence="3" type="ORF">P167DRAFT_535133</name>
</gene>
<evidence type="ECO:0000256" key="2">
    <source>
        <dbReference type="SAM" id="MobiDB-lite"/>
    </source>
</evidence>
<dbReference type="InParanoid" id="A0A3N4KVJ7"/>
<reference evidence="3 4" key="1">
    <citation type="journal article" date="2018" name="Nat. Ecol. Evol.">
        <title>Pezizomycetes genomes reveal the molecular basis of ectomycorrhizal truffle lifestyle.</title>
        <authorList>
            <person name="Murat C."/>
            <person name="Payen T."/>
            <person name="Noel B."/>
            <person name="Kuo A."/>
            <person name="Morin E."/>
            <person name="Chen J."/>
            <person name="Kohler A."/>
            <person name="Krizsan K."/>
            <person name="Balestrini R."/>
            <person name="Da Silva C."/>
            <person name="Montanini B."/>
            <person name="Hainaut M."/>
            <person name="Levati E."/>
            <person name="Barry K.W."/>
            <person name="Belfiori B."/>
            <person name="Cichocki N."/>
            <person name="Clum A."/>
            <person name="Dockter R.B."/>
            <person name="Fauchery L."/>
            <person name="Guy J."/>
            <person name="Iotti M."/>
            <person name="Le Tacon F."/>
            <person name="Lindquist E.A."/>
            <person name="Lipzen A."/>
            <person name="Malagnac F."/>
            <person name="Mello A."/>
            <person name="Molinier V."/>
            <person name="Miyauchi S."/>
            <person name="Poulain J."/>
            <person name="Riccioni C."/>
            <person name="Rubini A."/>
            <person name="Sitrit Y."/>
            <person name="Splivallo R."/>
            <person name="Traeger S."/>
            <person name="Wang M."/>
            <person name="Zifcakova L."/>
            <person name="Wipf D."/>
            <person name="Zambonelli A."/>
            <person name="Paolocci F."/>
            <person name="Nowrousian M."/>
            <person name="Ottonello S."/>
            <person name="Baldrian P."/>
            <person name="Spatafora J.W."/>
            <person name="Henrissat B."/>
            <person name="Nagy L.G."/>
            <person name="Aury J.M."/>
            <person name="Wincker P."/>
            <person name="Grigoriev I.V."/>
            <person name="Bonfante P."/>
            <person name="Martin F.M."/>
        </authorList>
    </citation>
    <scope>NUCLEOTIDE SEQUENCE [LARGE SCALE GENOMIC DNA]</scope>
    <source>
        <strain evidence="3 4">CCBAS932</strain>
    </source>
</reference>
<name>A0A3N4KVJ7_9PEZI</name>
<feature type="region of interest" description="Disordered" evidence="2">
    <location>
        <begin position="139"/>
        <end position="220"/>
    </location>
</feature>
<dbReference type="GO" id="GO:0005739">
    <property type="term" value="C:mitochondrion"/>
    <property type="evidence" value="ECO:0007669"/>
    <property type="project" value="TreeGrafter"/>
</dbReference>
<proteinExistence type="inferred from homology"/>
<organism evidence="3 4">
    <name type="scientific">Morchella conica CCBAS932</name>
    <dbReference type="NCBI Taxonomy" id="1392247"/>
    <lineage>
        <taxon>Eukaryota</taxon>
        <taxon>Fungi</taxon>
        <taxon>Dikarya</taxon>
        <taxon>Ascomycota</taxon>
        <taxon>Pezizomycotina</taxon>
        <taxon>Pezizomycetes</taxon>
        <taxon>Pezizales</taxon>
        <taxon>Morchellaceae</taxon>
        <taxon>Morchella</taxon>
    </lineage>
</organism>
<sequence>MSATTTGNILKRVWYTFKSYRLPWRRQTFIGMDLDGNTYWEMNDTLNRGRPRRMVKYKDYQRDYVDYKLTPQWHQWLRATRTDPPTIAELEGDIVRIQRLKVNAALADARWAAKPSLLNVGPHPPADSVLESNTKFAGDSGMMKDQTQGRGEVGSDLGGKNMERKTVEGESTAGRAHGSGVQGGDEGKGGVVKERDPWKNADNRTGGFMPGEWIPNRIRR</sequence>
<dbReference type="PANTHER" id="PTHR32470:SF2">
    <property type="entry name" value="NADH DEHYDROGENASE [UBIQUINONE] 1 ALPHA SUBCOMPLEX ASSEMBLY FACTOR 2"/>
    <property type="match status" value="1"/>
</dbReference>
<protein>
    <submittedName>
        <fullName evidence="3">Uncharacterized protein</fullName>
    </submittedName>
</protein>
<feature type="compositionally biased region" description="Basic and acidic residues" evidence="2">
    <location>
        <begin position="185"/>
        <end position="202"/>
    </location>
</feature>
<dbReference type="PANTHER" id="PTHR32470">
    <property type="entry name" value="ADH DEHYDROGENASE [UBIQUINONE] 1 ALPHA SUBCOMPLEX ASSEMBLY FACTOR 2"/>
    <property type="match status" value="1"/>
</dbReference>
<dbReference type="InterPro" id="IPR007763">
    <property type="entry name" value="NDUFA12"/>
</dbReference>
<dbReference type="OrthoDB" id="10255576at2759"/>
<evidence type="ECO:0000313" key="3">
    <source>
        <dbReference type="EMBL" id="RPB13439.1"/>
    </source>
</evidence>
<accession>A0A3N4KVJ7</accession>